<gene>
    <name evidence="1" type="ORF">Page_48</name>
</gene>
<dbReference type="EMBL" id="KF669655">
    <property type="protein sequence ID" value="AGY47970.1"/>
    <property type="molecule type" value="Genomic_DNA"/>
</dbReference>
<dbReference type="GeneID" id="18158559"/>
<accession>U5PVE6</accession>
<dbReference type="Proteomes" id="UP000017653">
    <property type="component" value="Segment"/>
</dbReference>
<dbReference type="OrthoDB" id="12935at10239"/>
<proteinExistence type="predicted"/>
<sequence>MNEFEIVIQADRIAPYKATLKREHNNIAIASRDFAKFLLQEDFIFMNDGTTVRTSAITSFKVKLITSIKDGKEIARERIERFLQQNGPAITVDSIVHVYQDQYLRGYKINPHVKAVIESNKNELELLTQEETK</sequence>
<evidence type="ECO:0000313" key="1">
    <source>
        <dbReference type="EMBL" id="AGY47970.1"/>
    </source>
</evidence>
<dbReference type="RefSeq" id="YP_008770555.1">
    <property type="nucleotide sequence ID" value="NC_022764.1"/>
</dbReference>
<dbReference type="KEGG" id="vg:18158559"/>
<name>U5PVE6_9CAUD</name>
<keyword evidence="2" id="KW-1185">Reference proteome</keyword>
<organism evidence="1 2">
    <name type="scientific">Bacillus phage Page</name>
    <dbReference type="NCBI Taxonomy" id="1406786"/>
    <lineage>
        <taxon>Viruses</taxon>
        <taxon>Duplodnaviria</taxon>
        <taxon>Heunggongvirae</taxon>
        <taxon>Uroviricota</taxon>
        <taxon>Caudoviricetes</taxon>
        <taxon>Pagevirus</taxon>
        <taxon>Pagevirus page</taxon>
    </lineage>
</organism>
<evidence type="ECO:0000313" key="2">
    <source>
        <dbReference type="Proteomes" id="UP000017653"/>
    </source>
</evidence>
<reference evidence="1 2" key="1">
    <citation type="journal article" date="2014" name="Genome Announc.">
        <title>Complete Genome of Bacillus megaterium Podophage Page.</title>
        <authorList>
            <person name="Lopez M.S."/>
            <person name="Hodde M.K."/>
            <person name="Chamakura K.R."/>
            <person name="Kuty Everett G.F."/>
        </authorList>
    </citation>
    <scope>NUCLEOTIDE SEQUENCE [LARGE SCALE GENOMIC DNA]</scope>
</reference>
<protein>
    <submittedName>
        <fullName evidence="1">Uncharacterized protein</fullName>
    </submittedName>
</protein>